<reference evidence="1" key="2">
    <citation type="submission" date="2020-07" db="EMBL/GenBank/DDBJ databases">
        <authorList>
            <person name="Vera ALvarez R."/>
            <person name="Arias-Moreno D.M."/>
            <person name="Jimenez-Jacinto V."/>
            <person name="Jimenez-Bremont J.F."/>
            <person name="Swaminathan K."/>
            <person name="Moose S.P."/>
            <person name="Guerrero-Gonzalez M.L."/>
            <person name="Marino-Ramirez L."/>
            <person name="Landsman D."/>
            <person name="Rodriguez-Kessler M."/>
            <person name="Delgado-Sanchez P."/>
        </authorList>
    </citation>
    <scope>NUCLEOTIDE SEQUENCE</scope>
    <source>
        <tissue evidence="1">Cladode</tissue>
    </source>
</reference>
<name>A0A7C9D7T0_OPUST</name>
<accession>A0A7C9D7T0</accession>
<protein>
    <submittedName>
        <fullName evidence="1">Uncharacterized protein</fullName>
    </submittedName>
</protein>
<sequence>MKFEIIRKLGYRIQLKHDRHVVGCGLPTMCIKKPYLENIFSGPFVHFVREKSAAILEKTINSFTHQRENRERGIAAAFDPRIAGLVFARIGGPTLVRSS</sequence>
<evidence type="ECO:0000313" key="1">
    <source>
        <dbReference type="EMBL" id="MBA4631748.1"/>
    </source>
</evidence>
<dbReference type="EMBL" id="GISG01079106">
    <property type="protein sequence ID" value="MBA4631748.1"/>
    <property type="molecule type" value="Transcribed_RNA"/>
</dbReference>
<organism evidence="1">
    <name type="scientific">Opuntia streptacantha</name>
    <name type="common">Prickly pear cactus</name>
    <name type="synonym">Opuntia cardona</name>
    <dbReference type="NCBI Taxonomy" id="393608"/>
    <lineage>
        <taxon>Eukaryota</taxon>
        <taxon>Viridiplantae</taxon>
        <taxon>Streptophyta</taxon>
        <taxon>Embryophyta</taxon>
        <taxon>Tracheophyta</taxon>
        <taxon>Spermatophyta</taxon>
        <taxon>Magnoliopsida</taxon>
        <taxon>eudicotyledons</taxon>
        <taxon>Gunneridae</taxon>
        <taxon>Pentapetalae</taxon>
        <taxon>Caryophyllales</taxon>
        <taxon>Cactineae</taxon>
        <taxon>Cactaceae</taxon>
        <taxon>Opuntioideae</taxon>
        <taxon>Opuntia</taxon>
    </lineage>
</organism>
<dbReference type="AlphaFoldDB" id="A0A7C9D7T0"/>
<reference evidence="1" key="1">
    <citation type="journal article" date="2013" name="J. Plant Res.">
        <title>Effect of fungi and light on seed germination of three Opuntia species from semiarid lands of central Mexico.</title>
        <authorList>
            <person name="Delgado-Sanchez P."/>
            <person name="Jimenez-Bremont J.F."/>
            <person name="Guerrero-Gonzalez Mde L."/>
            <person name="Flores J."/>
        </authorList>
    </citation>
    <scope>NUCLEOTIDE SEQUENCE</scope>
    <source>
        <tissue evidence="1">Cladode</tissue>
    </source>
</reference>
<proteinExistence type="predicted"/>